<dbReference type="InterPro" id="IPR036010">
    <property type="entry name" value="2Fe-2S_ferredoxin-like_sf"/>
</dbReference>
<reference evidence="2 3" key="1">
    <citation type="journal article" date="2011" name="BMC Genomics">
        <title>Comparative genome analysis and genome-guided physiological analysis of Roseobacter litoralis.</title>
        <authorList>
            <person name="Kalhoefer D."/>
            <person name="Thole S."/>
            <person name="Voget S."/>
            <person name="Lehmann R."/>
            <person name="Liesegang H."/>
            <person name="Wollher A."/>
            <person name="Daniel R."/>
            <person name="Simon M."/>
            <person name="Brinkhoff T."/>
        </authorList>
    </citation>
    <scope>NUCLEOTIDE SEQUENCE [LARGE SCALE GENOMIC DNA]</scope>
    <source>
        <strain evidence="3">ATCC 49566 / DSM 6996 / JCM 21268 / NBRC 15278 / OCh 149</strain>
    </source>
</reference>
<dbReference type="GO" id="GO:0051536">
    <property type="term" value="F:iron-sulfur cluster binding"/>
    <property type="evidence" value="ECO:0007669"/>
    <property type="project" value="InterPro"/>
</dbReference>
<keyword evidence="1" id="KW-0560">Oxidoreductase</keyword>
<dbReference type="EMBL" id="CP002623">
    <property type="protein sequence ID" value="AEI95309.1"/>
    <property type="molecule type" value="Genomic_DNA"/>
</dbReference>
<gene>
    <name evidence="2" type="ordered locus">RLO149_c033680</name>
</gene>
<dbReference type="Proteomes" id="UP000001353">
    <property type="component" value="Chromosome"/>
</dbReference>
<name>F7ZLA3_ROSLO</name>
<keyword evidence="3" id="KW-1185">Reference proteome</keyword>
<dbReference type="Pfam" id="PF13510">
    <property type="entry name" value="Fer2_4"/>
    <property type="match status" value="1"/>
</dbReference>
<dbReference type="STRING" id="391595.RLO149_c033680"/>
<evidence type="ECO:0000256" key="1">
    <source>
        <dbReference type="ARBA" id="ARBA00023002"/>
    </source>
</evidence>
<sequence length="91" mass="9385">MQFTLDGETVTARAGTPLAAALLAHSGEASRHTASGAGRTAFCMMGVCFDCLVEVDGTPNTQACMVSVRDGMVVNRQTGLRPLGGGNDVRV</sequence>
<evidence type="ECO:0008006" key="4">
    <source>
        <dbReference type="Google" id="ProtNLM"/>
    </source>
</evidence>
<dbReference type="SUPFAM" id="SSF54292">
    <property type="entry name" value="2Fe-2S ferredoxin-like"/>
    <property type="match status" value="1"/>
</dbReference>
<protein>
    <recommendedName>
        <fullName evidence="4">(2Fe-2S)-binding protein</fullName>
    </recommendedName>
</protein>
<evidence type="ECO:0000313" key="2">
    <source>
        <dbReference type="EMBL" id="AEI95309.1"/>
    </source>
</evidence>
<dbReference type="AlphaFoldDB" id="F7ZLA3"/>
<dbReference type="HOGENOM" id="CLU_153062_1_0_5"/>
<dbReference type="GO" id="GO:0016491">
    <property type="term" value="F:oxidoreductase activity"/>
    <property type="evidence" value="ECO:0007669"/>
    <property type="project" value="UniProtKB-KW"/>
</dbReference>
<dbReference type="KEGG" id="rli:RLO149_c033680"/>
<dbReference type="eggNOG" id="COG1034">
    <property type="taxonomic scope" value="Bacteria"/>
</dbReference>
<evidence type="ECO:0000313" key="3">
    <source>
        <dbReference type="Proteomes" id="UP000001353"/>
    </source>
</evidence>
<accession>F7ZLA3</accession>
<dbReference type="Gene3D" id="3.10.20.440">
    <property type="entry name" value="2Fe-2S iron-sulphur cluster binding domain, sarcosine oxidase, alpha subunit, N-terminal domain"/>
    <property type="match status" value="1"/>
</dbReference>
<dbReference type="InterPro" id="IPR042204">
    <property type="entry name" value="2Fe-2S-bd_N"/>
</dbReference>
<organism evidence="2 3">
    <name type="scientific">Roseobacter litoralis (strain ATCC 49566 / DSM 6996 / JCM 21268 / NBRC 15278 / OCh 149)</name>
    <dbReference type="NCBI Taxonomy" id="391595"/>
    <lineage>
        <taxon>Bacteria</taxon>
        <taxon>Pseudomonadati</taxon>
        <taxon>Pseudomonadota</taxon>
        <taxon>Alphaproteobacteria</taxon>
        <taxon>Rhodobacterales</taxon>
        <taxon>Roseobacteraceae</taxon>
        <taxon>Roseobacter</taxon>
    </lineage>
</organism>
<proteinExistence type="predicted"/>